<name>A0A380TNN7_9PAST</name>
<proteinExistence type="predicted"/>
<keyword evidence="3" id="KW-0460">Magnesium</keyword>
<dbReference type="NCBIfam" id="TIGR01549">
    <property type="entry name" value="HAD-SF-IA-v1"/>
    <property type="match status" value="1"/>
</dbReference>
<dbReference type="InterPro" id="IPR051400">
    <property type="entry name" value="HAD-like_hydrolase"/>
</dbReference>
<evidence type="ECO:0000256" key="3">
    <source>
        <dbReference type="ARBA" id="ARBA00022842"/>
    </source>
</evidence>
<accession>A0A380TNN7</accession>
<reference evidence="4 5" key="1">
    <citation type="submission" date="2018-06" db="EMBL/GenBank/DDBJ databases">
        <authorList>
            <consortium name="Pathogen Informatics"/>
            <person name="Doyle S."/>
        </authorList>
    </citation>
    <scope>NUCLEOTIDE SEQUENCE [LARGE SCALE GENOMIC DNA]</scope>
    <source>
        <strain evidence="4 5">NCTC10801</strain>
    </source>
</reference>
<evidence type="ECO:0000256" key="1">
    <source>
        <dbReference type="ARBA" id="ARBA00001946"/>
    </source>
</evidence>
<evidence type="ECO:0000313" key="4">
    <source>
        <dbReference type="EMBL" id="SUT89403.1"/>
    </source>
</evidence>
<dbReference type="InterPro" id="IPR036412">
    <property type="entry name" value="HAD-like_sf"/>
</dbReference>
<dbReference type="Gene3D" id="3.40.50.1000">
    <property type="entry name" value="HAD superfamily/HAD-like"/>
    <property type="match status" value="1"/>
</dbReference>
<keyword evidence="5" id="KW-1185">Reference proteome</keyword>
<dbReference type="GO" id="GO:0016787">
    <property type="term" value="F:hydrolase activity"/>
    <property type="evidence" value="ECO:0007669"/>
    <property type="project" value="UniProtKB-KW"/>
</dbReference>
<dbReference type="GO" id="GO:0009231">
    <property type="term" value="P:riboflavin biosynthetic process"/>
    <property type="evidence" value="ECO:0007669"/>
    <property type="project" value="TreeGrafter"/>
</dbReference>
<comment type="cofactor">
    <cofactor evidence="1">
        <name>Mg(2+)</name>
        <dbReference type="ChEBI" id="CHEBI:18420"/>
    </cofactor>
</comment>
<dbReference type="InterPro" id="IPR006439">
    <property type="entry name" value="HAD-SF_hydro_IA"/>
</dbReference>
<dbReference type="SFLD" id="SFLDS00003">
    <property type="entry name" value="Haloacid_Dehalogenase"/>
    <property type="match status" value="1"/>
</dbReference>
<gene>
    <name evidence="4" type="ORF">NCTC10801_00929</name>
</gene>
<dbReference type="Gene3D" id="1.20.120.1600">
    <property type="match status" value="1"/>
</dbReference>
<evidence type="ECO:0000256" key="2">
    <source>
        <dbReference type="ARBA" id="ARBA00022801"/>
    </source>
</evidence>
<dbReference type="Pfam" id="PF00702">
    <property type="entry name" value="Hydrolase"/>
    <property type="match status" value="1"/>
</dbReference>
<dbReference type="OrthoDB" id="367448at2"/>
<dbReference type="InterPro" id="IPR023214">
    <property type="entry name" value="HAD_sf"/>
</dbReference>
<dbReference type="EMBL" id="UFRQ01000003">
    <property type="protein sequence ID" value="SUT89403.1"/>
    <property type="molecule type" value="Genomic_DNA"/>
</dbReference>
<sequence>MKFYRTFMPFKAISFDLDDTLYDNRQVILDAEQQFVVKLSELLGKDVNIDEWKQWKFRIFEQDPILCEDVTLWRYETLTAFLREQGKSAVEIEQIWQVAIAHFFDWRHKMAISAKTYSVLQQLKCRYPLIAITNGNVTPERIGLDFDLTMKGGVHGRAKPHQALFHQTAQKLQIQPCEILHVGDNLVTDVQGAIQAGCQSVWINLSGVGIRQFNDATLLPTLEITELTELLSLFK</sequence>
<evidence type="ECO:0000313" key="5">
    <source>
        <dbReference type="Proteomes" id="UP000254649"/>
    </source>
</evidence>
<dbReference type="Proteomes" id="UP000254649">
    <property type="component" value="Unassembled WGS sequence"/>
</dbReference>
<dbReference type="SUPFAM" id="SSF56784">
    <property type="entry name" value="HAD-like"/>
    <property type="match status" value="1"/>
</dbReference>
<organism evidence="4 5">
    <name type="scientific">[Actinobacillus] rossii</name>
    <dbReference type="NCBI Taxonomy" id="123820"/>
    <lineage>
        <taxon>Bacteria</taxon>
        <taxon>Pseudomonadati</taxon>
        <taxon>Pseudomonadota</taxon>
        <taxon>Gammaproteobacteria</taxon>
        <taxon>Pasteurellales</taxon>
        <taxon>Pasteurellaceae</taxon>
    </lineage>
</organism>
<dbReference type="PANTHER" id="PTHR46470">
    <property type="entry name" value="N-ACYLNEURAMINATE-9-PHOSPHATASE"/>
    <property type="match status" value="1"/>
</dbReference>
<dbReference type="SFLD" id="SFLDG01129">
    <property type="entry name" value="C1.5:_HAD__Beta-PGM__Phosphata"/>
    <property type="match status" value="1"/>
</dbReference>
<keyword evidence="2 4" id="KW-0378">Hydrolase</keyword>
<dbReference type="PANTHER" id="PTHR46470:SF4">
    <property type="entry name" value="5-AMINO-6-(5-PHOSPHO-D-RIBITYLAMINO)URACIL PHOSPHATASE YIGB"/>
    <property type="match status" value="1"/>
</dbReference>
<protein>
    <submittedName>
        <fullName evidence="4">HAD family hydrolase</fullName>
    </submittedName>
</protein>
<dbReference type="AlphaFoldDB" id="A0A380TNN7"/>